<reference evidence="13" key="1">
    <citation type="journal article" date="2019" name="Int. J. Syst. Evol. Microbiol.">
        <title>The Global Catalogue of Microorganisms (GCM) 10K type strain sequencing project: providing services to taxonomists for standard genome sequencing and annotation.</title>
        <authorList>
            <consortium name="The Broad Institute Genomics Platform"/>
            <consortium name="The Broad Institute Genome Sequencing Center for Infectious Disease"/>
            <person name="Wu L."/>
            <person name="Ma J."/>
        </authorList>
    </citation>
    <scope>NUCLEOTIDE SEQUENCE [LARGE SCALE GENOMIC DNA]</scope>
    <source>
        <strain evidence="13">CGMCC 1.10131</strain>
    </source>
</reference>
<dbReference type="InterPro" id="IPR036962">
    <property type="entry name" value="Glyco_hydro_3_N_sf"/>
</dbReference>
<evidence type="ECO:0000313" key="13">
    <source>
        <dbReference type="Proteomes" id="UP000651977"/>
    </source>
</evidence>
<comment type="function">
    <text evidence="10">Plays a role in peptidoglycan recycling by cleaving the terminal beta-1,4-linked N-acetylglucosamine (GlcNAc) from peptide-linked peptidoglycan fragments, giving rise to free GlcNAc, anhydro-N-acetylmuramic acid and anhydro-N-acetylmuramic acid-linked peptides.</text>
</comment>
<sequence>MGPLFIDLLTTELSGEEREMLQHPLVAGVILFSRNYHDRAQLIDLVKSIRAASHTRLIIAVDHEGGRVQRFRHQFSPIPAMGHLAAVAEHLSMPAEQLAKHLGWLMAAELRACDIDLSFAPVLDVNGISDVIGLRAFSEQPQQIIPLASAFIDGMALAGMKATGKHFPGHGNVKADTHHLEARDLRSFEQIKQHDMQVFSALISQNKLDAVMPAHVIYPDVDEQPAGFSAKWLQQILRQELAFKGLIFSDDLSMKGAAVVGDYVTRAKQALAAGCDLLLACNDRDASIRLLDGLAHTQVKGAESLLGKAYPATWSELAAQNNYKQITEQTRKIATITSEWDKL</sequence>
<evidence type="ECO:0000256" key="8">
    <source>
        <dbReference type="ARBA" id="ARBA00023306"/>
    </source>
</evidence>
<keyword evidence="6 10" id="KW-0573">Peptidoglycan synthesis</keyword>
<keyword evidence="3 10" id="KW-0132">Cell division</keyword>
<comment type="caution">
    <text evidence="12">The sequence shown here is derived from an EMBL/GenBank/DDBJ whole genome shotgun (WGS) entry which is preliminary data.</text>
</comment>
<dbReference type="Proteomes" id="UP000651977">
    <property type="component" value="Unassembled WGS sequence"/>
</dbReference>
<proteinExistence type="inferred from homology"/>
<dbReference type="PANTHER" id="PTHR30480:SF13">
    <property type="entry name" value="BETA-HEXOSAMINIDASE"/>
    <property type="match status" value="1"/>
</dbReference>
<feature type="binding site" evidence="10">
    <location>
        <position position="62"/>
    </location>
    <ligand>
        <name>substrate</name>
    </ligand>
</feature>
<comment type="subcellular location">
    <subcellularLocation>
        <location evidence="10">Cytoplasm</location>
    </subcellularLocation>
</comment>
<dbReference type="RefSeq" id="WP_055731978.1">
    <property type="nucleotide sequence ID" value="NZ_BMDY01000022.1"/>
</dbReference>
<evidence type="ECO:0000256" key="1">
    <source>
        <dbReference type="ARBA" id="ARBA00001231"/>
    </source>
</evidence>
<dbReference type="SUPFAM" id="SSF51445">
    <property type="entry name" value="(Trans)glycosidases"/>
    <property type="match status" value="1"/>
</dbReference>
<feature type="active site" description="Nucleophile" evidence="10">
    <location>
        <position position="250"/>
    </location>
</feature>
<feature type="binding site" evidence="10">
    <location>
        <position position="135"/>
    </location>
    <ligand>
        <name>substrate</name>
    </ligand>
</feature>
<comment type="pathway">
    <text evidence="10">Cell wall biogenesis; peptidoglycan recycling.</text>
</comment>
<name>A0ABQ1I4K8_9ALTE</name>
<dbReference type="PANTHER" id="PTHR30480">
    <property type="entry name" value="BETA-HEXOSAMINIDASE-RELATED"/>
    <property type="match status" value="1"/>
</dbReference>
<evidence type="ECO:0000259" key="11">
    <source>
        <dbReference type="Pfam" id="PF00933"/>
    </source>
</evidence>
<dbReference type="InterPro" id="IPR017853">
    <property type="entry name" value="GH"/>
</dbReference>
<dbReference type="NCBIfam" id="NF003740">
    <property type="entry name" value="PRK05337.1"/>
    <property type="match status" value="1"/>
</dbReference>
<feature type="binding site" evidence="10">
    <location>
        <position position="70"/>
    </location>
    <ligand>
        <name>substrate</name>
    </ligand>
</feature>
<protein>
    <recommendedName>
        <fullName evidence="10">Beta-hexosaminidase</fullName>
        <ecNumber evidence="10">3.2.1.52</ecNumber>
    </recommendedName>
    <alternativeName>
        <fullName evidence="10">Beta-N-acetylhexosaminidase</fullName>
    </alternativeName>
    <alternativeName>
        <fullName evidence="10">N-acetyl-beta-glucosaminidase</fullName>
    </alternativeName>
</protein>
<evidence type="ECO:0000256" key="7">
    <source>
        <dbReference type="ARBA" id="ARBA00023295"/>
    </source>
</evidence>
<keyword evidence="7 10" id="KW-0326">Glycosidase</keyword>
<keyword evidence="2 10" id="KW-0963">Cytoplasm</keyword>
<organism evidence="12 13">
    <name type="scientific">Agarivorans gilvus</name>
    <dbReference type="NCBI Taxonomy" id="680279"/>
    <lineage>
        <taxon>Bacteria</taxon>
        <taxon>Pseudomonadati</taxon>
        <taxon>Pseudomonadota</taxon>
        <taxon>Gammaproteobacteria</taxon>
        <taxon>Alteromonadales</taxon>
        <taxon>Alteromonadaceae</taxon>
        <taxon>Agarivorans</taxon>
    </lineage>
</organism>
<evidence type="ECO:0000313" key="12">
    <source>
        <dbReference type="EMBL" id="GGB16179.1"/>
    </source>
</evidence>
<dbReference type="Pfam" id="PF00933">
    <property type="entry name" value="Glyco_hydro_3"/>
    <property type="match status" value="1"/>
</dbReference>
<gene>
    <name evidence="10 12" type="primary">nagZ</name>
    <name evidence="12" type="ORF">GCM10007414_32030</name>
</gene>
<dbReference type="InterPro" id="IPR001764">
    <property type="entry name" value="Glyco_hydro_3_N"/>
</dbReference>
<keyword evidence="5 10" id="KW-0133">Cell shape</keyword>
<evidence type="ECO:0000256" key="3">
    <source>
        <dbReference type="ARBA" id="ARBA00022618"/>
    </source>
</evidence>
<dbReference type="PROSITE" id="PS00775">
    <property type="entry name" value="GLYCOSYL_HYDROL_F3"/>
    <property type="match status" value="1"/>
</dbReference>
<evidence type="ECO:0000256" key="6">
    <source>
        <dbReference type="ARBA" id="ARBA00022984"/>
    </source>
</evidence>
<feature type="binding site" evidence="10">
    <location>
        <begin position="165"/>
        <end position="166"/>
    </location>
    <ligand>
        <name>substrate</name>
    </ligand>
</feature>
<feature type="domain" description="Glycoside hydrolase family 3 N-terminal" evidence="11">
    <location>
        <begin position="12"/>
        <end position="292"/>
    </location>
</feature>
<dbReference type="InterPro" id="IPR050226">
    <property type="entry name" value="NagZ_Beta-hexosaminidase"/>
</dbReference>
<feature type="active site" description="Proton donor/acceptor" evidence="10">
    <location>
        <position position="178"/>
    </location>
</feature>
<dbReference type="InterPro" id="IPR022956">
    <property type="entry name" value="Beta_hexosaminidase_bac"/>
</dbReference>
<keyword evidence="4 10" id="KW-0378">Hydrolase</keyword>
<accession>A0ABQ1I4K8</accession>
<comment type="similarity">
    <text evidence="10">Belongs to the glycosyl hydrolase 3 family. NagZ subfamily.</text>
</comment>
<dbReference type="InterPro" id="IPR019800">
    <property type="entry name" value="Glyco_hydro_3_AS"/>
</dbReference>
<evidence type="ECO:0000256" key="2">
    <source>
        <dbReference type="ARBA" id="ARBA00022490"/>
    </source>
</evidence>
<dbReference type="HAMAP" id="MF_00364">
    <property type="entry name" value="NagZ"/>
    <property type="match status" value="1"/>
</dbReference>
<keyword evidence="9 10" id="KW-0961">Cell wall biogenesis/degradation</keyword>
<evidence type="ECO:0000256" key="4">
    <source>
        <dbReference type="ARBA" id="ARBA00022801"/>
    </source>
</evidence>
<dbReference type="EC" id="3.2.1.52" evidence="10"/>
<dbReference type="Gene3D" id="3.20.20.300">
    <property type="entry name" value="Glycoside hydrolase, family 3, N-terminal domain"/>
    <property type="match status" value="1"/>
</dbReference>
<evidence type="ECO:0000256" key="9">
    <source>
        <dbReference type="ARBA" id="ARBA00023316"/>
    </source>
</evidence>
<dbReference type="EMBL" id="BMDY01000022">
    <property type="protein sequence ID" value="GGB16179.1"/>
    <property type="molecule type" value="Genomic_DNA"/>
</dbReference>
<keyword evidence="8 10" id="KW-0131">Cell cycle</keyword>
<evidence type="ECO:0000256" key="5">
    <source>
        <dbReference type="ARBA" id="ARBA00022960"/>
    </source>
</evidence>
<feature type="site" description="Important for catalytic activity" evidence="10">
    <location>
        <position position="176"/>
    </location>
</feature>
<keyword evidence="13" id="KW-1185">Reference proteome</keyword>
<evidence type="ECO:0000256" key="10">
    <source>
        <dbReference type="HAMAP-Rule" id="MF_00364"/>
    </source>
</evidence>
<comment type="catalytic activity">
    <reaction evidence="1 10">
        <text>Hydrolysis of terminal non-reducing N-acetyl-D-hexosamine residues in N-acetyl-beta-D-hexosaminides.</text>
        <dbReference type="EC" id="3.2.1.52"/>
    </reaction>
</comment>